<dbReference type="InterPro" id="IPR019131">
    <property type="entry name" value="Cortactin-binding_p2_N"/>
</dbReference>
<comment type="subcellular location">
    <subcellularLocation>
        <location evidence="1">Cell projection</location>
    </subcellularLocation>
    <subcellularLocation>
        <location evidence="2">Cytoplasm</location>
    </subcellularLocation>
</comment>
<feature type="compositionally biased region" description="Low complexity" evidence="8">
    <location>
        <begin position="567"/>
        <end position="588"/>
    </location>
</feature>
<evidence type="ECO:0000256" key="3">
    <source>
        <dbReference type="ARBA" id="ARBA00022490"/>
    </source>
</evidence>
<evidence type="ECO:0000256" key="2">
    <source>
        <dbReference type="ARBA" id="ARBA00004496"/>
    </source>
</evidence>
<organism evidence="10 11">
    <name type="scientific">Petromyzon marinus</name>
    <name type="common">Sea lamprey</name>
    <dbReference type="NCBI Taxonomy" id="7757"/>
    <lineage>
        <taxon>Eukaryota</taxon>
        <taxon>Metazoa</taxon>
        <taxon>Chordata</taxon>
        <taxon>Craniata</taxon>
        <taxon>Vertebrata</taxon>
        <taxon>Cyclostomata</taxon>
        <taxon>Hyperoartia</taxon>
        <taxon>Petromyzontiformes</taxon>
        <taxon>Petromyzontidae</taxon>
        <taxon>Petromyzon</taxon>
    </lineage>
</organism>
<keyword evidence="3" id="KW-0963">Cytoplasm</keyword>
<name>A0AAJ7X2T7_PETMA</name>
<feature type="region of interest" description="Disordered" evidence="8">
    <location>
        <begin position="102"/>
        <end position="131"/>
    </location>
</feature>
<feature type="domain" description="Cortactin-binding protein-2 N-terminal" evidence="9">
    <location>
        <begin position="46"/>
        <end position="242"/>
    </location>
</feature>
<dbReference type="AlphaFoldDB" id="A0AAJ7X2T7"/>
<keyword evidence="10" id="KW-1185">Reference proteome</keyword>
<keyword evidence="6" id="KW-0966">Cell projection</keyword>
<feature type="compositionally biased region" description="Low complexity" evidence="8">
    <location>
        <begin position="628"/>
        <end position="640"/>
    </location>
</feature>
<dbReference type="InterPro" id="IPR050719">
    <property type="entry name" value="Cortactin-Actin_Reg"/>
</dbReference>
<gene>
    <name evidence="11" type="primary">LOC116947401</name>
</gene>
<dbReference type="PANTHER" id="PTHR23166:SF9">
    <property type="entry name" value="CTTNBP2 N-TERMINAL-LIKE PROTEIN"/>
    <property type="match status" value="1"/>
</dbReference>
<evidence type="ECO:0000313" key="10">
    <source>
        <dbReference type="Proteomes" id="UP001318040"/>
    </source>
</evidence>
<evidence type="ECO:0000256" key="6">
    <source>
        <dbReference type="ARBA" id="ARBA00023273"/>
    </source>
</evidence>
<accession>A0AAJ7X2T7</accession>
<feature type="compositionally biased region" description="Low complexity" evidence="8">
    <location>
        <begin position="497"/>
        <end position="537"/>
    </location>
</feature>
<evidence type="ECO:0000256" key="8">
    <source>
        <dbReference type="SAM" id="MobiDB-lite"/>
    </source>
</evidence>
<evidence type="ECO:0000256" key="7">
    <source>
        <dbReference type="SAM" id="Coils"/>
    </source>
</evidence>
<dbReference type="GO" id="GO:0042995">
    <property type="term" value="C:cell projection"/>
    <property type="evidence" value="ECO:0007669"/>
    <property type="project" value="UniProtKB-SubCell"/>
</dbReference>
<feature type="compositionally biased region" description="Low complexity" evidence="8">
    <location>
        <begin position="392"/>
        <end position="407"/>
    </location>
</feature>
<reference evidence="11" key="1">
    <citation type="submission" date="2025-08" db="UniProtKB">
        <authorList>
            <consortium name="RefSeq"/>
        </authorList>
    </citation>
    <scope>IDENTIFICATION</scope>
    <source>
        <tissue evidence="11">Sperm</tissue>
    </source>
</reference>
<evidence type="ECO:0000259" key="9">
    <source>
        <dbReference type="Pfam" id="PF09727"/>
    </source>
</evidence>
<feature type="compositionally biased region" description="Gly residues" evidence="8">
    <location>
        <begin position="690"/>
        <end position="699"/>
    </location>
</feature>
<evidence type="ECO:0000256" key="1">
    <source>
        <dbReference type="ARBA" id="ARBA00004316"/>
    </source>
</evidence>
<feature type="region of interest" description="Disordered" evidence="8">
    <location>
        <begin position="565"/>
        <end position="758"/>
    </location>
</feature>
<feature type="compositionally biased region" description="Basic and acidic residues" evidence="8">
    <location>
        <begin position="408"/>
        <end position="420"/>
    </location>
</feature>
<evidence type="ECO:0000256" key="5">
    <source>
        <dbReference type="ARBA" id="ARBA00023054"/>
    </source>
</evidence>
<keyword evidence="4" id="KW-0597">Phosphoprotein</keyword>
<feature type="coiled-coil region" evidence="7">
    <location>
        <begin position="142"/>
        <end position="229"/>
    </location>
</feature>
<evidence type="ECO:0000256" key="4">
    <source>
        <dbReference type="ARBA" id="ARBA00022553"/>
    </source>
</evidence>
<feature type="region of interest" description="Disordered" evidence="8">
    <location>
        <begin position="1"/>
        <end position="24"/>
    </location>
</feature>
<dbReference type="GO" id="GO:0005737">
    <property type="term" value="C:cytoplasm"/>
    <property type="evidence" value="ECO:0007669"/>
    <property type="project" value="UniProtKB-SubCell"/>
</dbReference>
<protein>
    <submittedName>
        <fullName evidence="11">CTTNBP2 N-terminal-like protein</fullName>
    </submittedName>
</protein>
<feature type="compositionally biased region" description="Low complexity" evidence="8">
    <location>
        <begin position="461"/>
        <end position="478"/>
    </location>
</feature>
<dbReference type="Proteomes" id="UP001318040">
    <property type="component" value="Chromosome 30"/>
</dbReference>
<dbReference type="Pfam" id="PF09727">
    <property type="entry name" value="CortBP2"/>
    <property type="match status" value="1"/>
</dbReference>
<dbReference type="PANTHER" id="PTHR23166">
    <property type="entry name" value="FILAMIN/GPBP-INTERACTING PROTEIN"/>
    <property type="match status" value="1"/>
</dbReference>
<dbReference type="KEGG" id="pmrn:116947401"/>
<feature type="region of interest" description="Disordered" evidence="8">
    <location>
        <begin position="329"/>
        <end position="552"/>
    </location>
</feature>
<sequence length="817" mass="84992">MATETATPPSGPGPGPGVRAGPRQCRAAAAAAAVEEGHVGQLDMENLSRPQMLSLLSFLEGELEARDLAIEVLRAHSREEFMHERYGRYRLGDPLRALQRDWEPGEGGDVWDEGTPAGSPGGTPGGSRHRLSSPAALLDTVVQQWRRTRDRVTARLAAIESQHRKVMKELEEERRRHAQDLAQGDDVTFMLEKERERLEQQVDFEKSQVKKLEKEQKKLSAELREERAKSKQLVLMLVKENELLTEQLQKERSALAERDTGLAEEKRRSEELGDLLEVHKKKSGQVEAELEKQLAEFDTEREQLRLKLEHEAHHTRGLQEEILSLKSGLASKARSDGAAAEAKTTSSKCVEAKPPVRSVGAGSDEAPATLVSTAAGTDAPPAASVAGGAWDASCPDGAPAATAAVAAKPREPRNGPESHAAHAGSNHARPARRAGETDLNRNAAAGEAPRSPGEPRVKVTPPSCSPSEASPPRAAAPVPDEEPSSLCHLEPSNSHDAPSAGAPARAGRGVAGAAAAAGLSPRSLSPHSPSGLGDGSPTAATPDPLRSGYSAGLNSRFQVAKLKFQTQVEQEQQQQQQQLQVQQQQQLQASSVTVHGPTSPDATGARRDSSPVKNLARNTVSQAISRFASQQAAAMAAGKAPPLCGSSPFGTDYRPAPHSPAPGAAEPAHAPHPPGRAGGNPPPPSPSSAPGGGGGGGAKGPSVSLRLDRGAPPPIPPKKPSLIQGSHAATSAPARSLAVDSNSNPSVEPLEHEGEGTRHNAVGNLASAVGNLASALELPNAAATAAAGAAAAAATATCSDGCGALPARSASQVDSAR</sequence>
<keyword evidence="5 7" id="KW-0175">Coiled coil</keyword>
<evidence type="ECO:0000313" key="11">
    <source>
        <dbReference type="RefSeq" id="XP_032818977.1"/>
    </source>
</evidence>
<feature type="compositionally biased region" description="Basic and acidic residues" evidence="8">
    <location>
        <begin position="749"/>
        <end position="758"/>
    </location>
</feature>
<feature type="coiled-coil region" evidence="7">
    <location>
        <begin position="262"/>
        <end position="307"/>
    </location>
</feature>
<feature type="compositionally biased region" description="Pro residues" evidence="8">
    <location>
        <begin position="670"/>
        <end position="687"/>
    </location>
</feature>
<dbReference type="RefSeq" id="XP_032818977.1">
    <property type="nucleotide sequence ID" value="XM_032963086.1"/>
</dbReference>
<proteinExistence type="predicted"/>